<feature type="domain" description="Methyl-accepting transducer" evidence="4">
    <location>
        <begin position="133"/>
        <end position="279"/>
    </location>
</feature>
<dbReference type="PANTHER" id="PTHR32089:SF112">
    <property type="entry name" value="LYSOZYME-LIKE PROTEIN-RELATED"/>
    <property type="match status" value="1"/>
</dbReference>
<keyword evidence="6" id="KW-1185">Reference proteome</keyword>
<dbReference type="Gene3D" id="1.10.287.950">
    <property type="entry name" value="Methyl-accepting chemotaxis protein"/>
    <property type="match status" value="1"/>
</dbReference>
<accession>A0ABW5T6Q4</accession>
<keyword evidence="1 2" id="KW-0807">Transducer</keyword>
<evidence type="ECO:0000256" key="3">
    <source>
        <dbReference type="SAM" id="Coils"/>
    </source>
</evidence>
<dbReference type="RefSeq" id="WP_380714213.1">
    <property type="nucleotide sequence ID" value="NZ_JBHUML010000005.1"/>
</dbReference>
<evidence type="ECO:0000256" key="1">
    <source>
        <dbReference type="ARBA" id="ARBA00023224"/>
    </source>
</evidence>
<dbReference type="SUPFAM" id="SSF58104">
    <property type="entry name" value="Methyl-accepting chemotaxis protein (MCP) signaling domain"/>
    <property type="match status" value="1"/>
</dbReference>
<feature type="coiled-coil region" evidence="3">
    <location>
        <begin position="206"/>
        <end position="237"/>
    </location>
</feature>
<evidence type="ECO:0000259" key="4">
    <source>
        <dbReference type="PROSITE" id="PS50111"/>
    </source>
</evidence>
<dbReference type="PROSITE" id="PS50111">
    <property type="entry name" value="CHEMOTAXIS_TRANSDUC_2"/>
    <property type="match status" value="1"/>
</dbReference>
<name>A0ABW5T6Q4_9BACI</name>
<dbReference type="Pfam" id="PF00015">
    <property type="entry name" value="MCPsignal"/>
    <property type="match status" value="1"/>
</dbReference>
<dbReference type="PANTHER" id="PTHR32089">
    <property type="entry name" value="METHYL-ACCEPTING CHEMOTAXIS PROTEIN MCPB"/>
    <property type="match status" value="1"/>
</dbReference>
<protein>
    <submittedName>
        <fullName evidence="5">Methyl-accepting chemotaxis protein</fullName>
    </submittedName>
</protein>
<reference evidence="6" key="1">
    <citation type="journal article" date="2019" name="Int. J. Syst. Evol. Microbiol.">
        <title>The Global Catalogue of Microorganisms (GCM) 10K type strain sequencing project: providing services to taxonomists for standard genome sequencing and annotation.</title>
        <authorList>
            <consortium name="The Broad Institute Genomics Platform"/>
            <consortium name="The Broad Institute Genome Sequencing Center for Infectious Disease"/>
            <person name="Wu L."/>
            <person name="Ma J."/>
        </authorList>
    </citation>
    <scope>NUCLEOTIDE SEQUENCE [LARGE SCALE GENOMIC DNA]</scope>
    <source>
        <strain evidence="6">KCTC 33792</strain>
    </source>
</reference>
<sequence length="279" mass="30707">METTQETDKVQAFITSIPYIKEILRGDTMITVFDHEKYLYYAPSRELNFGHKPGDPLPEGYQNFKQVNAEGTTVVKVGAEEFGVPFDSISFPIKENGQIVAGVNAAVSTKQKEEFSSIIESMDSISETLVSKVQHIAAHSEQLSATTEQISENTKAAVEHSSNITEVTSTIKGISDQTNLLGLNAAIEAARVGKEGAGFGVVANEVRKLSNDSKEATVRIEDTLNEIQQSISRMENDFQDIATSTQEEAKLVTDFMAEIEKLNETSNNLKKYMEENVSL</sequence>
<organism evidence="5 6">
    <name type="scientific">Salibacterium lacus</name>
    <dbReference type="NCBI Taxonomy" id="1898109"/>
    <lineage>
        <taxon>Bacteria</taxon>
        <taxon>Bacillati</taxon>
        <taxon>Bacillota</taxon>
        <taxon>Bacilli</taxon>
        <taxon>Bacillales</taxon>
        <taxon>Bacillaceae</taxon>
    </lineage>
</organism>
<comment type="caution">
    <text evidence="5">The sequence shown here is derived from an EMBL/GenBank/DDBJ whole genome shotgun (WGS) entry which is preliminary data.</text>
</comment>
<keyword evidence="3" id="KW-0175">Coiled coil</keyword>
<dbReference type="Proteomes" id="UP001597520">
    <property type="component" value="Unassembled WGS sequence"/>
</dbReference>
<gene>
    <name evidence="5" type="ORF">ACFSUB_15730</name>
</gene>
<dbReference type="InterPro" id="IPR004089">
    <property type="entry name" value="MCPsignal_dom"/>
</dbReference>
<evidence type="ECO:0000313" key="5">
    <source>
        <dbReference type="EMBL" id="MFD2706912.1"/>
    </source>
</evidence>
<evidence type="ECO:0000256" key="2">
    <source>
        <dbReference type="PROSITE-ProRule" id="PRU00284"/>
    </source>
</evidence>
<proteinExistence type="predicted"/>
<evidence type="ECO:0000313" key="6">
    <source>
        <dbReference type="Proteomes" id="UP001597520"/>
    </source>
</evidence>
<dbReference type="SMART" id="SM00283">
    <property type="entry name" value="MA"/>
    <property type="match status" value="1"/>
</dbReference>
<dbReference type="EMBL" id="JBHUML010000005">
    <property type="protein sequence ID" value="MFD2706912.1"/>
    <property type="molecule type" value="Genomic_DNA"/>
</dbReference>